<accession>A0A347ZQI8</accession>
<dbReference type="EMBL" id="QUMS01000004">
    <property type="protein sequence ID" value="REG06099.1"/>
    <property type="molecule type" value="Genomic_DNA"/>
</dbReference>
<dbReference type="RefSeq" id="WP_116225802.1">
    <property type="nucleotide sequence ID" value="NZ_AP018437.1"/>
</dbReference>
<sequence length="285" mass="31512">MGKKKLVKIGSIILICAAIDIALHLVTSEYSTMPKNPNYSKLAGQIGTEITVTIWALLAFSSAAYVFFRAQDSIIGAGIRKGIRYGSAIALLWLFAMMEGVSLFGNSIINEFVVGLSDAIPVLLMGILLSLLEAKKENNAPSEPLPFSQKIATVFIFSLIFSCVRYLAYFTQVINSGYQTSPFNTFLWTILMGACIGEVCILFGNTGNNLSLERRAVKFGVLIFGFNWAAFLIFMPLLFSGYLIDVLIRIVLDILIATIGYYLTFSLRIEHLRTADIDDKSRLKI</sequence>
<keyword evidence="3" id="KW-1185">Reference proteome</keyword>
<dbReference type="AlphaFoldDB" id="A0A347ZQI8"/>
<reference evidence="2 3" key="1">
    <citation type="submission" date="2018-08" db="EMBL/GenBank/DDBJ databases">
        <title>Genomic Encyclopedia of Type Strains, Phase IV (KMG-IV): sequencing the most valuable type-strain genomes for metagenomic binning, comparative biology and taxonomic classification.</title>
        <authorList>
            <person name="Goeker M."/>
        </authorList>
    </citation>
    <scope>NUCLEOTIDE SEQUENCE [LARGE SCALE GENOMIC DNA]</scope>
    <source>
        <strain evidence="2 3">DSM 23923</strain>
    </source>
</reference>
<feature type="transmembrane region" description="Helical" evidence="1">
    <location>
        <begin position="46"/>
        <end position="68"/>
    </location>
</feature>
<feature type="transmembrane region" description="Helical" evidence="1">
    <location>
        <begin position="88"/>
        <end position="106"/>
    </location>
</feature>
<feature type="transmembrane region" description="Helical" evidence="1">
    <location>
        <begin position="186"/>
        <end position="204"/>
    </location>
</feature>
<feature type="transmembrane region" description="Helical" evidence="1">
    <location>
        <begin position="246"/>
        <end position="264"/>
    </location>
</feature>
<comment type="caution">
    <text evidence="2">The sequence shown here is derived from an EMBL/GenBank/DDBJ whole genome shotgun (WGS) entry which is preliminary data.</text>
</comment>
<name>A0A347ZQI8_9CHLR</name>
<dbReference type="OrthoDB" id="2962700at2"/>
<keyword evidence="1" id="KW-1133">Transmembrane helix</keyword>
<evidence type="ECO:0000256" key="1">
    <source>
        <dbReference type="SAM" id="Phobius"/>
    </source>
</evidence>
<organism evidence="2 3">
    <name type="scientific">Pelolinea submarina</name>
    <dbReference type="NCBI Taxonomy" id="913107"/>
    <lineage>
        <taxon>Bacteria</taxon>
        <taxon>Bacillati</taxon>
        <taxon>Chloroflexota</taxon>
        <taxon>Anaerolineae</taxon>
        <taxon>Anaerolineales</taxon>
        <taxon>Anaerolineaceae</taxon>
        <taxon>Pelolinea</taxon>
    </lineage>
</organism>
<dbReference type="Proteomes" id="UP000256388">
    <property type="component" value="Unassembled WGS sequence"/>
</dbReference>
<feature type="transmembrane region" description="Helical" evidence="1">
    <location>
        <begin position="112"/>
        <end position="132"/>
    </location>
</feature>
<evidence type="ECO:0000313" key="3">
    <source>
        <dbReference type="Proteomes" id="UP000256388"/>
    </source>
</evidence>
<protein>
    <submittedName>
        <fullName evidence="2">Uncharacterized protein</fullName>
    </submittedName>
</protein>
<feature type="transmembrane region" description="Helical" evidence="1">
    <location>
        <begin position="152"/>
        <end position="174"/>
    </location>
</feature>
<proteinExistence type="predicted"/>
<gene>
    <name evidence="2" type="ORF">DFR64_2527</name>
</gene>
<feature type="transmembrane region" description="Helical" evidence="1">
    <location>
        <begin position="216"/>
        <end position="240"/>
    </location>
</feature>
<feature type="transmembrane region" description="Helical" evidence="1">
    <location>
        <begin position="7"/>
        <end position="26"/>
    </location>
</feature>
<evidence type="ECO:0000313" key="2">
    <source>
        <dbReference type="EMBL" id="REG06099.1"/>
    </source>
</evidence>
<keyword evidence="1" id="KW-0472">Membrane</keyword>
<keyword evidence="1" id="KW-0812">Transmembrane</keyword>